<dbReference type="SMART" id="SM00729">
    <property type="entry name" value="Elp3"/>
    <property type="match status" value="1"/>
</dbReference>
<dbReference type="InterPro" id="IPR058240">
    <property type="entry name" value="rSAM_sf"/>
</dbReference>
<dbReference type="SFLD" id="SFLDG01060">
    <property type="entry name" value="BATS_domain_containing"/>
    <property type="match status" value="1"/>
</dbReference>
<dbReference type="Proteomes" id="UP000836597">
    <property type="component" value="Chromosome"/>
</dbReference>
<evidence type="ECO:0000256" key="1">
    <source>
        <dbReference type="ARBA" id="ARBA00022691"/>
    </source>
</evidence>
<reference evidence="6" key="1">
    <citation type="submission" date="2020-01" db="EMBL/GenBank/DDBJ databases">
        <authorList>
            <person name="Hornung B."/>
        </authorList>
    </citation>
    <scope>NUCLEOTIDE SEQUENCE</scope>
    <source>
        <strain evidence="6">PacBioINE</strain>
    </source>
</reference>
<name>A0A8S0WIE4_9FIRM</name>
<evidence type="ECO:0000256" key="3">
    <source>
        <dbReference type="ARBA" id="ARBA00023004"/>
    </source>
</evidence>
<evidence type="ECO:0000256" key="4">
    <source>
        <dbReference type="ARBA" id="ARBA00023014"/>
    </source>
</evidence>
<keyword evidence="1" id="KW-0949">S-adenosyl-L-methionine</keyword>
<dbReference type="PANTHER" id="PTHR43726:SF1">
    <property type="entry name" value="BIOTIN SYNTHASE"/>
    <property type="match status" value="1"/>
</dbReference>
<keyword evidence="3" id="KW-0408">Iron</keyword>
<dbReference type="Gene3D" id="3.20.20.70">
    <property type="entry name" value="Aldolase class I"/>
    <property type="match status" value="1"/>
</dbReference>
<dbReference type="AlphaFoldDB" id="A0A8S0WIE4"/>
<keyword evidence="2" id="KW-0479">Metal-binding</keyword>
<dbReference type="KEGG" id="aacx:DEACI_4105"/>
<dbReference type="InterPro" id="IPR007197">
    <property type="entry name" value="rSAM"/>
</dbReference>
<dbReference type="EMBL" id="LR746496">
    <property type="protein sequence ID" value="CAA7603282.1"/>
    <property type="molecule type" value="Genomic_DNA"/>
</dbReference>
<proteinExistence type="predicted"/>
<dbReference type="PROSITE" id="PS51918">
    <property type="entry name" value="RADICAL_SAM"/>
    <property type="match status" value="1"/>
</dbReference>
<protein>
    <submittedName>
        <fullName evidence="6">Aldolase-type TIM barrel</fullName>
    </submittedName>
</protein>
<keyword evidence="4" id="KW-0411">Iron-sulfur</keyword>
<dbReference type="SUPFAM" id="SSF102114">
    <property type="entry name" value="Radical SAM enzymes"/>
    <property type="match status" value="1"/>
</dbReference>
<evidence type="ECO:0000256" key="2">
    <source>
        <dbReference type="ARBA" id="ARBA00022723"/>
    </source>
</evidence>
<feature type="domain" description="Radical SAM core" evidence="5">
    <location>
        <begin position="49"/>
        <end position="276"/>
    </location>
</feature>
<evidence type="ECO:0000313" key="6">
    <source>
        <dbReference type="EMBL" id="CAA7603282.1"/>
    </source>
</evidence>
<dbReference type="InterPro" id="IPR034422">
    <property type="entry name" value="HydE/PylB-like"/>
</dbReference>
<dbReference type="CDD" id="cd01335">
    <property type="entry name" value="Radical_SAM"/>
    <property type="match status" value="1"/>
</dbReference>
<dbReference type="Pfam" id="PF04055">
    <property type="entry name" value="Radical_SAM"/>
    <property type="match status" value="1"/>
</dbReference>
<accession>A0A8S0WIE4</accession>
<sequence length="344" mass="39176">MSRFEEILHKSRTEVIKPEEALYLFQKTEDEEKAEELLKTARFVREHSRGNIFRWSAGIARVLRCNLRPLCLYCPYWRENGLKPLSIEEILKGTAYIKQHGIREFHLSGGTTLGSEGRDVLHIVQAIRDAGFDDLAIQVNCGAAMSLETLKELKKLGVFLVSSVFETVNPDVFRRTKPGDDLEAKKRFANRIGEAGLELHTGIMAGLSPEETKYQDYVDFIFQIRQYEHLRRVYVTKFMPFKGIPMEGFPACSAWEAARLIAVMRLVLRDIDISSAAGWSPHDYPTPLMAGTGNKVGGVHINRTPNWKKGAPEDGFQYQGDMEFRNTMDVLKKQYQELGFTIVP</sequence>
<dbReference type="SFLD" id="SFLDS00029">
    <property type="entry name" value="Radical_SAM"/>
    <property type="match status" value="1"/>
</dbReference>
<dbReference type="RefSeq" id="WP_240986526.1">
    <property type="nucleotide sequence ID" value="NZ_LR746496.1"/>
</dbReference>
<dbReference type="InterPro" id="IPR013785">
    <property type="entry name" value="Aldolase_TIM"/>
</dbReference>
<evidence type="ECO:0000259" key="5">
    <source>
        <dbReference type="PROSITE" id="PS51918"/>
    </source>
</evidence>
<dbReference type="GO" id="GO:0051536">
    <property type="term" value="F:iron-sulfur cluster binding"/>
    <property type="evidence" value="ECO:0007669"/>
    <property type="project" value="UniProtKB-KW"/>
</dbReference>
<dbReference type="GO" id="GO:0046872">
    <property type="term" value="F:metal ion binding"/>
    <property type="evidence" value="ECO:0007669"/>
    <property type="project" value="UniProtKB-KW"/>
</dbReference>
<dbReference type="InterPro" id="IPR006638">
    <property type="entry name" value="Elp3/MiaA/NifB-like_rSAM"/>
</dbReference>
<gene>
    <name evidence="6" type="ORF">DEACI_4105</name>
</gene>
<dbReference type="GO" id="GO:0016740">
    <property type="term" value="F:transferase activity"/>
    <property type="evidence" value="ECO:0007669"/>
    <property type="project" value="TreeGrafter"/>
</dbReference>
<dbReference type="PANTHER" id="PTHR43726">
    <property type="entry name" value="3-METHYLORNITHINE SYNTHASE"/>
    <property type="match status" value="1"/>
</dbReference>
<organism evidence="6">
    <name type="scientific">Acididesulfobacillus acetoxydans</name>
    <dbReference type="NCBI Taxonomy" id="1561005"/>
    <lineage>
        <taxon>Bacteria</taxon>
        <taxon>Bacillati</taxon>
        <taxon>Bacillota</taxon>
        <taxon>Clostridia</taxon>
        <taxon>Eubacteriales</taxon>
        <taxon>Peptococcaceae</taxon>
        <taxon>Acididesulfobacillus</taxon>
    </lineage>
</organism>